<dbReference type="OrthoDB" id="2130169at2759"/>
<dbReference type="InParanoid" id="A0A3N4LCT2"/>
<sequence length="366" mass="40322">MTINIFITGASGYIGGTVLSTLAVEKHPEFNYRALVRNQDVADKICKAYKNVTPVIGDLDRLELLEEEASKADIVVNTADVDHTISPPAILRGLSKPLPNDTTPPKNRFLIHTSGTSILIDKSFGTYITEHIYNDWQAVDELVYKLPDDAWHRPADKTVLFNEVAPRAQSVYEAIICPPCIYGKGTGPGKVVSFQMPELIKHFVKHGKGFTVNEGETVWGNVHVLDLAELYAALFDKALSSSSGTPEPGLWNQEGYFLAATGEHHWGDVQRLTTHAMNQKGLLKISETDKLKPEEVSAIAGLVVAPLIWGCNSRGMAERGPVKLGWRGGRGTRQPPIGWWVTGRAQGIGRREIDEEIKFYEDGLVP</sequence>
<dbReference type="EMBL" id="ML121628">
    <property type="protein sequence ID" value="RPB18461.1"/>
    <property type="molecule type" value="Genomic_DNA"/>
</dbReference>
<dbReference type="PANTHER" id="PTHR48079">
    <property type="entry name" value="PROTEIN YEEZ"/>
    <property type="match status" value="1"/>
</dbReference>
<dbReference type="PANTHER" id="PTHR48079:SF6">
    <property type="entry name" value="NAD(P)-BINDING DOMAIN-CONTAINING PROTEIN-RELATED"/>
    <property type="match status" value="1"/>
</dbReference>
<gene>
    <name evidence="1" type="ORF">L211DRAFT_831646</name>
</gene>
<dbReference type="InterPro" id="IPR036291">
    <property type="entry name" value="NAD(P)-bd_dom_sf"/>
</dbReference>
<evidence type="ECO:0000313" key="1">
    <source>
        <dbReference type="EMBL" id="RPB18461.1"/>
    </source>
</evidence>
<protein>
    <submittedName>
        <fullName evidence="1">NAD(P)-binding protein</fullName>
    </submittedName>
</protein>
<dbReference type="Proteomes" id="UP000267821">
    <property type="component" value="Unassembled WGS sequence"/>
</dbReference>
<reference evidence="1 2" key="1">
    <citation type="journal article" date="2018" name="Nat. Ecol. Evol.">
        <title>Pezizomycetes genomes reveal the molecular basis of ectomycorrhizal truffle lifestyle.</title>
        <authorList>
            <person name="Murat C."/>
            <person name="Payen T."/>
            <person name="Noel B."/>
            <person name="Kuo A."/>
            <person name="Morin E."/>
            <person name="Chen J."/>
            <person name="Kohler A."/>
            <person name="Krizsan K."/>
            <person name="Balestrini R."/>
            <person name="Da Silva C."/>
            <person name="Montanini B."/>
            <person name="Hainaut M."/>
            <person name="Levati E."/>
            <person name="Barry K.W."/>
            <person name="Belfiori B."/>
            <person name="Cichocki N."/>
            <person name="Clum A."/>
            <person name="Dockter R.B."/>
            <person name="Fauchery L."/>
            <person name="Guy J."/>
            <person name="Iotti M."/>
            <person name="Le Tacon F."/>
            <person name="Lindquist E.A."/>
            <person name="Lipzen A."/>
            <person name="Malagnac F."/>
            <person name="Mello A."/>
            <person name="Molinier V."/>
            <person name="Miyauchi S."/>
            <person name="Poulain J."/>
            <person name="Riccioni C."/>
            <person name="Rubini A."/>
            <person name="Sitrit Y."/>
            <person name="Splivallo R."/>
            <person name="Traeger S."/>
            <person name="Wang M."/>
            <person name="Zifcakova L."/>
            <person name="Wipf D."/>
            <person name="Zambonelli A."/>
            <person name="Paolocci F."/>
            <person name="Nowrousian M."/>
            <person name="Ottonello S."/>
            <person name="Baldrian P."/>
            <person name="Spatafora J.W."/>
            <person name="Henrissat B."/>
            <person name="Nagy L.G."/>
            <person name="Aury J.M."/>
            <person name="Wincker P."/>
            <person name="Grigoriev I.V."/>
            <person name="Bonfante P."/>
            <person name="Martin F.M."/>
        </authorList>
    </citation>
    <scope>NUCLEOTIDE SEQUENCE [LARGE SCALE GENOMIC DNA]</scope>
    <source>
        <strain evidence="1 2">ATCC MYA-4762</strain>
    </source>
</reference>
<keyword evidence="2" id="KW-1185">Reference proteome</keyword>
<dbReference type="FunCoup" id="A0A3N4LCT2">
    <property type="interactions" value="18"/>
</dbReference>
<dbReference type="GO" id="GO:0005737">
    <property type="term" value="C:cytoplasm"/>
    <property type="evidence" value="ECO:0007669"/>
    <property type="project" value="TreeGrafter"/>
</dbReference>
<dbReference type="AlphaFoldDB" id="A0A3N4LCT2"/>
<name>A0A3N4LCT2_9PEZI</name>
<proteinExistence type="predicted"/>
<accession>A0A3N4LCT2</accession>
<dbReference type="SUPFAM" id="SSF51735">
    <property type="entry name" value="NAD(P)-binding Rossmann-fold domains"/>
    <property type="match status" value="1"/>
</dbReference>
<organism evidence="1 2">
    <name type="scientific">Terfezia boudieri ATCC MYA-4762</name>
    <dbReference type="NCBI Taxonomy" id="1051890"/>
    <lineage>
        <taxon>Eukaryota</taxon>
        <taxon>Fungi</taxon>
        <taxon>Dikarya</taxon>
        <taxon>Ascomycota</taxon>
        <taxon>Pezizomycotina</taxon>
        <taxon>Pezizomycetes</taxon>
        <taxon>Pezizales</taxon>
        <taxon>Pezizaceae</taxon>
        <taxon>Terfezia</taxon>
    </lineage>
</organism>
<dbReference type="Gene3D" id="3.40.50.720">
    <property type="entry name" value="NAD(P)-binding Rossmann-like Domain"/>
    <property type="match status" value="1"/>
</dbReference>
<dbReference type="GO" id="GO:0004029">
    <property type="term" value="F:aldehyde dehydrogenase (NAD+) activity"/>
    <property type="evidence" value="ECO:0007669"/>
    <property type="project" value="TreeGrafter"/>
</dbReference>
<dbReference type="InterPro" id="IPR051783">
    <property type="entry name" value="NAD(P)-dependent_oxidoreduct"/>
</dbReference>
<dbReference type="STRING" id="1051890.A0A3N4LCT2"/>
<evidence type="ECO:0000313" key="2">
    <source>
        <dbReference type="Proteomes" id="UP000267821"/>
    </source>
</evidence>